<organism evidence="3 4">
    <name type="scientific">Xylaria hypoxylon</name>
    <dbReference type="NCBI Taxonomy" id="37992"/>
    <lineage>
        <taxon>Eukaryota</taxon>
        <taxon>Fungi</taxon>
        <taxon>Dikarya</taxon>
        <taxon>Ascomycota</taxon>
        <taxon>Pezizomycotina</taxon>
        <taxon>Sordariomycetes</taxon>
        <taxon>Xylariomycetidae</taxon>
        <taxon>Xylariales</taxon>
        <taxon>Xylariaceae</taxon>
        <taxon>Xylaria</taxon>
    </lineage>
</organism>
<dbReference type="PANTHER" id="PTHR35186:SF4">
    <property type="entry name" value="PRION-INHIBITION AND PROPAGATION HELO DOMAIN-CONTAINING PROTEIN"/>
    <property type="match status" value="1"/>
</dbReference>
<dbReference type="InterPro" id="IPR056002">
    <property type="entry name" value="DUF7580"/>
</dbReference>
<sequence length="573" mass="64082">MSGLEVAGLVLGALPLAIKAVQTYRKTLHSIKNVKRDLDYIERDLQTEQVRLQDTCETLLVGIVSPAKIDSMIGDPFGPEWKLYAERLDENHIFTHHRRLRLYTSYDRFEESITEMSKAAQELRLRLGIEEGSQVGRYLFWSEYALMAPQVSPSDQTSILETFKRNTSFTLKRKEYEAVISKMKASNAALQDLCKVHNELEPDRRRRSQGRVTKLLRGLSHSIYNALCSAITCACVSSHSIGLQLAHRNAVMLPNDVEEKVAQQFGFHITLKTTAAKENKSMQSAQPDNEVQVVAQWKNFQLRLVDDQPIPNPPTPTPSSTRISDLCDILGGEPKATAVNYYGYLLDTQRKFVLSLPTAIGTHKHITLRQVLDGSTLDLPPFGFKEQLQVALALSTSVLHLSGTPWLAQIMTLDDIIFLVGNENTTNQPSGSVYQPFVIQNVLTTSTLQAATPLTANPQTISPVQAFSQMRPINLAALSLGALLIQIVIGHVDKELGVACTMDIRSIVSKRERSSQLEEEVLEIAGINYARAVKWCFDSIYDLAGPQNARFWQNFYEAVILRLEDDLETLATN</sequence>
<reference evidence="3 4" key="1">
    <citation type="submission" date="2019-03" db="EMBL/GenBank/DDBJ databases">
        <title>Draft genome sequence of Xylaria hypoxylon DSM 108379, a ubiquitous saprotrophic-parasitic fungi on hardwood.</title>
        <authorList>
            <person name="Buettner E."/>
            <person name="Leonhardt S."/>
            <person name="Gebauer A.M."/>
            <person name="Liers C."/>
            <person name="Hofrichter M."/>
            <person name="Kellner H."/>
        </authorList>
    </citation>
    <scope>NUCLEOTIDE SEQUENCE [LARGE SCALE GENOMIC DNA]</scope>
    <source>
        <strain evidence="3 4">DSM 108379</strain>
    </source>
</reference>
<dbReference type="AlphaFoldDB" id="A0A4Z0YRK3"/>
<dbReference type="OrthoDB" id="3565018at2759"/>
<dbReference type="PANTHER" id="PTHR35186">
    <property type="entry name" value="ANK_REP_REGION DOMAIN-CONTAINING PROTEIN"/>
    <property type="match status" value="1"/>
</dbReference>
<evidence type="ECO:0000313" key="4">
    <source>
        <dbReference type="Proteomes" id="UP000297716"/>
    </source>
</evidence>
<gene>
    <name evidence="3" type="ORF">E0Z10_g7668</name>
</gene>
<feature type="chain" id="PRO_5021265773" description="DUF7580 domain-containing protein" evidence="1">
    <location>
        <begin position="21"/>
        <end position="573"/>
    </location>
</feature>
<dbReference type="STRING" id="37992.A0A4Z0YRK3"/>
<dbReference type="EMBL" id="SKBN01000185">
    <property type="protein sequence ID" value="TGJ81113.1"/>
    <property type="molecule type" value="Genomic_DNA"/>
</dbReference>
<evidence type="ECO:0000313" key="3">
    <source>
        <dbReference type="EMBL" id="TGJ81113.1"/>
    </source>
</evidence>
<dbReference type="Proteomes" id="UP000297716">
    <property type="component" value="Unassembled WGS sequence"/>
</dbReference>
<name>A0A4Z0YRK3_9PEZI</name>
<feature type="signal peptide" evidence="1">
    <location>
        <begin position="1"/>
        <end position="20"/>
    </location>
</feature>
<feature type="domain" description="DUF7580" evidence="2">
    <location>
        <begin position="216"/>
        <end position="568"/>
    </location>
</feature>
<proteinExistence type="predicted"/>
<keyword evidence="4" id="KW-1185">Reference proteome</keyword>
<accession>A0A4Z0YRK3</accession>
<dbReference type="Pfam" id="PF24476">
    <property type="entry name" value="DUF7580"/>
    <property type="match status" value="1"/>
</dbReference>
<evidence type="ECO:0000259" key="2">
    <source>
        <dbReference type="Pfam" id="PF24476"/>
    </source>
</evidence>
<protein>
    <recommendedName>
        <fullName evidence="2">DUF7580 domain-containing protein</fullName>
    </recommendedName>
</protein>
<comment type="caution">
    <text evidence="3">The sequence shown here is derived from an EMBL/GenBank/DDBJ whole genome shotgun (WGS) entry which is preliminary data.</text>
</comment>
<evidence type="ECO:0000256" key="1">
    <source>
        <dbReference type="SAM" id="SignalP"/>
    </source>
</evidence>
<keyword evidence="1" id="KW-0732">Signal</keyword>